<organism evidence="2 3">
    <name type="scientific">Actinokineospora soli</name>
    <dbReference type="NCBI Taxonomy" id="1048753"/>
    <lineage>
        <taxon>Bacteria</taxon>
        <taxon>Bacillati</taxon>
        <taxon>Actinomycetota</taxon>
        <taxon>Actinomycetes</taxon>
        <taxon>Pseudonocardiales</taxon>
        <taxon>Pseudonocardiaceae</taxon>
        <taxon>Actinokineospora</taxon>
    </lineage>
</organism>
<dbReference type="InterPro" id="IPR011990">
    <property type="entry name" value="TPR-like_helical_dom_sf"/>
</dbReference>
<gene>
    <name evidence="2" type="ORF">ACFQV2_13710</name>
</gene>
<accession>A0ABW2TKZ6</accession>
<dbReference type="Pfam" id="PF13374">
    <property type="entry name" value="TPR_10"/>
    <property type="match status" value="2"/>
</dbReference>
<dbReference type="EMBL" id="JBHTEY010000004">
    <property type="protein sequence ID" value="MFC7614422.1"/>
    <property type="molecule type" value="Genomic_DNA"/>
</dbReference>
<proteinExistence type="predicted"/>
<dbReference type="SUPFAM" id="SSF48452">
    <property type="entry name" value="TPR-like"/>
    <property type="match status" value="1"/>
</dbReference>
<dbReference type="Proteomes" id="UP001596512">
    <property type="component" value="Unassembled WGS sequence"/>
</dbReference>
<dbReference type="Gene3D" id="1.25.40.10">
    <property type="entry name" value="Tetratricopeptide repeat domain"/>
    <property type="match status" value="2"/>
</dbReference>
<keyword evidence="3" id="KW-1185">Reference proteome</keyword>
<comment type="caution">
    <text evidence="2">The sequence shown here is derived from an EMBL/GenBank/DDBJ whole genome shotgun (WGS) entry which is preliminary data.</text>
</comment>
<reference evidence="3" key="1">
    <citation type="journal article" date="2019" name="Int. J. Syst. Evol. Microbiol.">
        <title>The Global Catalogue of Microorganisms (GCM) 10K type strain sequencing project: providing services to taxonomists for standard genome sequencing and annotation.</title>
        <authorList>
            <consortium name="The Broad Institute Genomics Platform"/>
            <consortium name="The Broad Institute Genome Sequencing Center for Infectious Disease"/>
            <person name="Wu L."/>
            <person name="Ma J."/>
        </authorList>
    </citation>
    <scope>NUCLEOTIDE SEQUENCE [LARGE SCALE GENOMIC DNA]</scope>
    <source>
        <strain evidence="3">JCM 17695</strain>
    </source>
</reference>
<name>A0ABW2TKZ6_9PSEU</name>
<protein>
    <submittedName>
        <fullName evidence="2">Tetratricopeptide repeat protein</fullName>
    </submittedName>
</protein>
<feature type="region of interest" description="Disordered" evidence="1">
    <location>
        <begin position="198"/>
        <end position="217"/>
    </location>
</feature>
<sequence length="217" mass="23326">MVRDHRAAHLPDLAASAGNLASALVKAGQLAEALEHSQRAVELWEGLADDHRAAHLPKLMAATHNHGAWLALAERPEAARYSQRAVRLRAELAGGHPPDAAEQLAWSGQHAEALIASHRTVAQYRALSATDPDTYLRDLAAALDAFARIRLQLHTDLDNAHSAADEAFRTYRHLKSTDDALDAAHTLAAVLKALGRPDQAEQVHRDAAAGGTDAHHP</sequence>
<evidence type="ECO:0000313" key="2">
    <source>
        <dbReference type="EMBL" id="MFC7614422.1"/>
    </source>
</evidence>
<evidence type="ECO:0000256" key="1">
    <source>
        <dbReference type="SAM" id="MobiDB-lite"/>
    </source>
</evidence>
<evidence type="ECO:0000313" key="3">
    <source>
        <dbReference type="Proteomes" id="UP001596512"/>
    </source>
</evidence>